<feature type="region of interest" description="Disordered" evidence="1">
    <location>
        <begin position="290"/>
        <end position="315"/>
    </location>
</feature>
<dbReference type="PANTHER" id="PTHR40465:SF1">
    <property type="entry name" value="DUF6534 DOMAIN-CONTAINING PROTEIN"/>
    <property type="match status" value="1"/>
</dbReference>
<evidence type="ECO:0000259" key="3">
    <source>
        <dbReference type="Pfam" id="PF20152"/>
    </source>
</evidence>
<feature type="compositionally biased region" description="Polar residues" evidence="1">
    <location>
        <begin position="302"/>
        <end position="315"/>
    </location>
</feature>
<feature type="transmembrane region" description="Helical" evidence="2">
    <location>
        <begin position="164"/>
        <end position="187"/>
    </location>
</feature>
<feature type="transmembrane region" description="Helical" evidence="2">
    <location>
        <begin position="47"/>
        <end position="73"/>
    </location>
</feature>
<name>A0A6A4HSJ2_9AGAR</name>
<sequence>MSSSPPIPLDNQLGAAFIGIIISTAIYGITCLQVYHYYTKHCERDGVGFKIFVGLLLVLDSLHVALLAIYYYFYTVTNFGNVLLLQDPTWSLFIEIIVGDFMTLLVQMFFAFRIYHLTEQKLLIPIIICILGLAHIAVAIVFITTEFHSTGAKFIGSPAEESQIPAFVAISIACDTIITASMIYYLRRNRSPFQKTNRAINLLIAYVLNTCLLTTLCTLVCLILSVLFPDELWFLMFYFILVRLYSCTFMSTLPSLNSRQYVRAQLSGARDTDTADIISLSAFHATSRNFGERSGSTEHEQIGSNLNPSAKPSATTVTADTHCTETTMGPYTGTVIFE</sequence>
<feature type="transmembrane region" description="Helical" evidence="2">
    <location>
        <begin position="122"/>
        <end position="144"/>
    </location>
</feature>
<dbReference type="EMBL" id="ML769454">
    <property type="protein sequence ID" value="KAE9400690.1"/>
    <property type="molecule type" value="Genomic_DNA"/>
</dbReference>
<proteinExistence type="predicted"/>
<feature type="transmembrane region" description="Helical" evidence="2">
    <location>
        <begin position="93"/>
        <end position="115"/>
    </location>
</feature>
<reference evidence="4" key="1">
    <citation type="journal article" date="2019" name="Environ. Microbiol.">
        <title>Fungal ecological strategies reflected in gene transcription - a case study of two litter decomposers.</title>
        <authorList>
            <person name="Barbi F."/>
            <person name="Kohler A."/>
            <person name="Barry K."/>
            <person name="Baskaran P."/>
            <person name="Daum C."/>
            <person name="Fauchery L."/>
            <person name="Ihrmark K."/>
            <person name="Kuo A."/>
            <person name="LaButti K."/>
            <person name="Lipzen A."/>
            <person name="Morin E."/>
            <person name="Grigoriev I.V."/>
            <person name="Henrissat B."/>
            <person name="Lindahl B."/>
            <person name="Martin F."/>
        </authorList>
    </citation>
    <scope>NUCLEOTIDE SEQUENCE</scope>
    <source>
        <strain evidence="4">JB14</strain>
    </source>
</reference>
<keyword evidence="5" id="KW-1185">Reference proteome</keyword>
<feature type="transmembrane region" description="Helical" evidence="2">
    <location>
        <begin position="232"/>
        <end position="253"/>
    </location>
</feature>
<accession>A0A6A4HSJ2</accession>
<dbReference type="PANTHER" id="PTHR40465">
    <property type="entry name" value="CHROMOSOME 1, WHOLE GENOME SHOTGUN SEQUENCE"/>
    <property type="match status" value="1"/>
</dbReference>
<evidence type="ECO:0000313" key="4">
    <source>
        <dbReference type="EMBL" id="KAE9400690.1"/>
    </source>
</evidence>
<feature type="transmembrane region" description="Helical" evidence="2">
    <location>
        <begin position="12"/>
        <end position="35"/>
    </location>
</feature>
<keyword evidence="2" id="KW-0812">Transmembrane</keyword>
<feature type="domain" description="DUF6534" evidence="3">
    <location>
        <begin position="171"/>
        <end position="260"/>
    </location>
</feature>
<keyword evidence="2" id="KW-1133">Transmembrane helix</keyword>
<gene>
    <name evidence="4" type="ORF">BT96DRAFT_975198</name>
</gene>
<dbReference type="OrthoDB" id="2535105at2759"/>
<evidence type="ECO:0000256" key="2">
    <source>
        <dbReference type="SAM" id="Phobius"/>
    </source>
</evidence>
<dbReference type="Proteomes" id="UP000799118">
    <property type="component" value="Unassembled WGS sequence"/>
</dbReference>
<organism evidence="4 5">
    <name type="scientific">Gymnopus androsaceus JB14</name>
    <dbReference type="NCBI Taxonomy" id="1447944"/>
    <lineage>
        <taxon>Eukaryota</taxon>
        <taxon>Fungi</taxon>
        <taxon>Dikarya</taxon>
        <taxon>Basidiomycota</taxon>
        <taxon>Agaricomycotina</taxon>
        <taxon>Agaricomycetes</taxon>
        <taxon>Agaricomycetidae</taxon>
        <taxon>Agaricales</taxon>
        <taxon>Marasmiineae</taxon>
        <taxon>Omphalotaceae</taxon>
        <taxon>Gymnopus</taxon>
    </lineage>
</organism>
<evidence type="ECO:0000313" key="5">
    <source>
        <dbReference type="Proteomes" id="UP000799118"/>
    </source>
</evidence>
<keyword evidence="2" id="KW-0472">Membrane</keyword>
<dbReference type="AlphaFoldDB" id="A0A6A4HSJ2"/>
<dbReference type="InterPro" id="IPR045339">
    <property type="entry name" value="DUF6534"/>
</dbReference>
<evidence type="ECO:0000256" key="1">
    <source>
        <dbReference type="SAM" id="MobiDB-lite"/>
    </source>
</evidence>
<feature type="transmembrane region" description="Helical" evidence="2">
    <location>
        <begin position="199"/>
        <end position="226"/>
    </location>
</feature>
<dbReference type="Pfam" id="PF20152">
    <property type="entry name" value="DUF6534"/>
    <property type="match status" value="1"/>
</dbReference>
<protein>
    <recommendedName>
        <fullName evidence="3">DUF6534 domain-containing protein</fullName>
    </recommendedName>
</protein>